<dbReference type="EMBL" id="UFQC01000043">
    <property type="protein sequence ID" value="SSW72920.1"/>
    <property type="molecule type" value="Genomic_DNA"/>
</dbReference>
<feature type="signal peptide" evidence="1">
    <location>
        <begin position="1"/>
        <end position="27"/>
    </location>
</feature>
<dbReference type="OrthoDB" id="8656803at2"/>
<feature type="chain" id="PRO_5019436549" evidence="1">
    <location>
        <begin position="28"/>
        <end position="220"/>
    </location>
</feature>
<reference evidence="2 3" key="1">
    <citation type="submission" date="2018-07" db="EMBL/GenBank/DDBJ databases">
        <authorList>
            <person name="Peeters C."/>
        </authorList>
    </citation>
    <scope>NUCLEOTIDE SEQUENCE [LARGE SCALE GENOMIC DNA]</scope>
    <source>
        <strain evidence="2 3">LMG 30378</strain>
    </source>
</reference>
<evidence type="ECO:0000313" key="3">
    <source>
        <dbReference type="Proteomes" id="UP000289465"/>
    </source>
</evidence>
<dbReference type="InterPro" id="IPR006311">
    <property type="entry name" value="TAT_signal"/>
</dbReference>
<keyword evidence="1" id="KW-0732">Signal</keyword>
<gene>
    <name evidence="2" type="ORF">AVE30378_05392</name>
</gene>
<dbReference type="AlphaFoldDB" id="A0A446CYK2"/>
<name>A0A446CYK2_9BURK</name>
<dbReference type="PROSITE" id="PS51318">
    <property type="entry name" value="TAT"/>
    <property type="match status" value="1"/>
</dbReference>
<accession>A0A446CYK2</accession>
<organism evidence="2 3">
    <name type="scientific">Achromobacter veterisilvae</name>
    <dbReference type="NCBI Taxonomy" id="2069367"/>
    <lineage>
        <taxon>Bacteria</taxon>
        <taxon>Pseudomonadati</taxon>
        <taxon>Pseudomonadota</taxon>
        <taxon>Betaproteobacteria</taxon>
        <taxon>Burkholderiales</taxon>
        <taxon>Alcaligenaceae</taxon>
        <taxon>Achromobacter</taxon>
    </lineage>
</organism>
<proteinExistence type="predicted"/>
<dbReference type="Proteomes" id="UP000289465">
    <property type="component" value="Unassembled WGS sequence"/>
</dbReference>
<dbReference type="RefSeq" id="WP_129245536.1">
    <property type="nucleotide sequence ID" value="NZ_UFQC01000043.1"/>
</dbReference>
<sequence>MLNRRFPLKILAAMGAVVAMASGVVHAQASGQTGVAAPEPAPLRRCECPFASKQYLAYSIDGMCTVQRHSSGRECEFGFSGVGANRAVVNALLGQEAFDAQLRIASEIFARYVAFAQSGDPASLSDSKFIETALPVLSRASLFREAVVHADLPVKQMDAEIGEFSRKYSLVISEVFRGKQAPQTIKWSPNSQFEIGQGFVLMDFRQQSQLLVLFFTPAKR</sequence>
<evidence type="ECO:0000313" key="2">
    <source>
        <dbReference type="EMBL" id="SSW72920.1"/>
    </source>
</evidence>
<evidence type="ECO:0000256" key="1">
    <source>
        <dbReference type="SAM" id="SignalP"/>
    </source>
</evidence>
<protein>
    <submittedName>
        <fullName evidence="2">Uncharacterized protein</fullName>
    </submittedName>
</protein>